<dbReference type="PANTHER" id="PTHR23426:SF65">
    <property type="entry name" value="FERREDOXIN-2, MITOCHONDRIAL"/>
    <property type="match status" value="1"/>
</dbReference>
<evidence type="ECO:0000313" key="16">
    <source>
        <dbReference type="WBParaSite" id="PgR177_g006_t01"/>
    </source>
</evidence>
<comment type="cofactor">
    <cofactor evidence="12">
        <name>[2Fe-2S] cluster</name>
        <dbReference type="ChEBI" id="CHEBI:190135"/>
    </cofactor>
</comment>
<dbReference type="InterPro" id="IPR001041">
    <property type="entry name" value="2Fe-2S_ferredoxin-type"/>
</dbReference>
<keyword evidence="8" id="KW-0411">Iron-sulfur</keyword>
<dbReference type="GO" id="GO:0140647">
    <property type="term" value="P:P450-containing electron transport chain"/>
    <property type="evidence" value="ECO:0007669"/>
    <property type="project" value="InterPro"/>
</dbReference>
<evidence type="ECO:0000256" key="13">
    <source>
        <dbReference type="ARBA" id="ARBA00054507"/>
    </source>
</evidence>
<dbReference type="GO" id="GO:0005739">
    <property type="term" value="C:mitochondrion"/>
    <property type="evidence" value="ECO:0007669"/>
    <property type="project" value="UniProtKB-SubCell"/>
</dbReference>
<dbReference type="InterPro" id="IPR018298">
    <property type="entry name" value="Adrenodoxin_Fe-S_BS"/>
</dbReference>
<dbReference type="GO" id="GO:0006694">
    <property type="term" value="P:steroid biosynthetic process"/>
    <property type="evidence" value="ECO:0007669"/>
    <property type="project" value="UniProtKB-KW"/>
</dbReference>
<keyword evidence="5" id="KW-0479">Metal-binding</keyword>
<evidence type="ECO:0000256" key="11">
    <source>
        <dbReference type="ARBA" id="ARBA00023250"/>
    </source>
</evidence>
<keyword evidence="7" id="KW-0408">Iron</keyword>
<dbReference type="PROSITE" id="PS00814">
    <property type="entry name" value="ADX"/>
    <property type="match status" value="1"/>
</dbReference>
<dbReference type="InterPro" id="IPR012675">
    <property type="entry name" value="Beta-grasp_dom_sf"/>
</dbReference>
<keyword evidence="6" id="KW-0249">Electron transport</keyword>
<dbReference type="Gene3D" id="3.10.20.30">
    <property type="match status" value="1"/>
</dbReference>
<dbReference type="GO" id="GO:0009055">
    <property type="term" value="F:electron transfer activity"/>
    <property type="evidence" value="ECO:0007669"/>
    <property type="project" value="TreeGrafter"/>
</dbReference>
<sequence>MMLRPFAWHLRATSKCWLARCLQTSTSRLAGEYEYQDPKSDDEVVNVTFVLRDGTKKKVRGKVGDNVMYLAHRYGVEIEGACEASLACSTCHVYVDEQFFDKLPEAKEQEEDMLDMAPLLRPNSRLSCQIILTKELDNITLTLPQITRNFYVDGHVPEPH</sequence>
<organism evidence="15 17">
    <name type="scientific">Parascaris univalens</name>
    <name type="common">Nematode worm</name>
    <dbReference type="NCBI Taxonomy" id="6257"/>
    <lineage>
        <taxon>Eukaryota</taxon>
        <taxon>Metazoa</taxon>
        <taxon>Ecdysozoa</taxon>
        <taxon>Nematoda</taxon>
        <taxon>Chromadorea</taxon>
        <taxon>Rhabditida</taxon>
        <taxon>Spirurina</taxon>
        <taxon>Ascaridomorpha</taxon>
        <taxon>Ascaridoidea</taxon>
        <taxon>Ascarididae</taxon>
        <taxon>Parascaris</taxon>
    </lineage>
</organism>
<comment type="similarity">
    <text evidence="2">Belongs to the adrenodoxin/putidaredoxin family.</text>
</comment>
<dbReference type="WBParaSite" id="PgR177_g006_t02">
    <property type="protein sequence ID" value="PgR177_g006_t02"/>
    <property type="gene ID" value="PgR177_g006"/>
</dbReference>
<dbReference type="PANTHER" id="PTHR23426">
    <property type="entry name" value="FERREDOXIN/ADRENODOXIN"/>
    <property type="match status" value="1"/>
</dbReference>
<proteinExistence type="inferred from homology"/>
<dbReference type="WBParaSite" id="PgR177_g006_t01">
    <property type="protein sequence ID" value="PgR177_g006_t01"/>
    <property type="gene ID" value="PgR177_g006"/>
</dbReference>
<evidence type="ECO:0000256" key="9">
    <source>
        <dbReference type="ARBA" id="ARBA00023128"/>
    </source>
</evidence>
<evidence type="ECO:0000256" key="1">
    <source>
        <dbReference type="ARBA" id="ARBA00004173"/>
    </source>
</evidence>
<evidence type="ECO:0000256" key="12">
    <source>
        <dbReference type="ARBA" id="ARBA00034078"/>
    </source>
</evidence>
<name>A0A915CID5_PARUN</name>
<evidence type="ECO:0000313" key="17">
    <source>
        <dbReference type="WBParaSite" id="PgR177_g006_t02"/>
    </source>
</evidence>
<keyword evidence="3" id="KW-0813">Transport</keyword>
<feature type="domain" description="2Fe-2S ferredoxin-type" evidence="14">
    <location>
        <begin position="45"/>
        <end position="147"/>
    </location>
</feature>
<dbReference type="PROSITE" id="PS51085">
    <property type="entry name" value="2FE2S_FER_2"/>
    <property type="match status" value="1"/>
</dbReference>
<evidence type="ECO:0000256" key="2">
    <source>
        <dbReference type="ARBA" id="ARBA00010914"/>
    </source>
</evidence>
<dbReference type="Pfam" id="PF00111">
    <property type="entry name" value="Fer2"/>
    <property type="match status" value="1"/>
</dbReference>
<evidence type="ECO:0000256" key="5">
    <source>
        <dbReference type="ARBA" id="ARBA00022723"/>
    </source>
</evidence>
<evidence type="ECO:0000313" key="15">
    <source>
        <dbReference type="Proteomes" id="UP000887569"/>
    </source>
</evidence>
<keyword evidence="4" id="KW-0001">2Fe-2S</keyword>
<evidence type="ECO:0000256" key="6">
    <source>
        <dbReference type="ARBA" id="ARBA00022982"/>
    </source>
</evidence>
<protein>
    <submittedName>
        <fullName evidence="16 17">2Fe-2S ferredoxin-type domain-containing protein</fullName>
    </submittedName>
</protein>
<dbReference type="InterPro" id="IPR001055">
    <property type="entry name" value="Adrenodoxin-like"/>
</dbReference>
<dbReference type="PRINTS" id="PR00355">
    <property type="entry name" value="ADRENODOXIN"/>
</dbReference>
<comment type="subcellular location">
    <subcellularLocation>
        <location evidence="1">Mitochondrion</location>
    </subcellularLocation>
</comment>
<evidence type="ECO:0000256" key="10">
    <source>
        <dbReference type="ARBA" id="ARBA00023221"/>
    </source>
</evidence>
<reference evidence="16 17" key="1">
    <citation type="submission" date="2022-11" db="UniProtKB">
        <authorList>
            <consortium name="WormBaseParasite"/>
        </authorList>
    </citation>
    <scope>IDENTIFICATION</scope>
</reference>
<dbReference type="AlphaFoldDB" id="A0A915CID5"/>
<comment type="function">
    <text evidence="13">Required for ecdysteroidogenesis in the prothoracic gland which is necessary for larval to pupal transition.</text>
</comment>
<keyword evidence="10" id="KW-0753">Steroid metabolism</keyword>
<dbReference type="Proteomes" id="UP000887569">
    <property type="component" value="Unplaced"/>
</dbReference>
<evidence type="ECO:0000259" key="14">
    <source>
        <dbReference type="PROSITE" id="PS51085"/>
    </source>
</evidence>
<dbReference type="GO" id="GO:0046872">
    <property type="term" value="F:metal ion binding"/>
    <property type="evidence" value="ECO:0007669"/>
    <property type="project" value="UniProtKB-KW"/>
</dbReference>
<keyword evidence="11" id="KW-0755">Steroidogenesis</keyword>
<dbReference type="CDD" id="cd00207">
    <property type="entry name" value="fer2"/>
    <property type="match status" value="1"/>
</dbReference>
<keyword evidence="15" id="KW-1185">Reference proteome</keyword>
<dbReference type="GO" id="GO:0051537">
    <property type="term" value="F:2 iron, 2 sulfur cluster binding"/>
    <property type="evidence" value="ECO:0007669"/>
    <property type="project" value="UniProtKB-KW"/>
</dbReference>
<evidence type="ECO:0000256" key="3">
    <source>
        <dbReference type="ARBA" id="ARBA00022448"/>
    </source>
</evidence>
<evidence type="ECO:0000256" key="4">
    <source>
        <dbReference type="ARBA" id="ARBA00022714"/>
    </source>
</evidence>
<evidence type="ECO:0000256" key="7">
    <source>
        <dbReference type="ARBA" id="ARBA00023004"/>
    </source>
</evidence>
<keyword evidence="10" id="KW-0443">Lipid metabolism</keyword>
<dbReference type="FunFam" id="3.10.20.30:FF:000013">
    <property type="entry name" value="Adrenodoxin, mitochondrial"/>
    <property type="match status" value="1"/>
</dbReference>
<evidence type="ECO:0000256" key="8">
    <source>
        <dbReference type="ARBA" id="ARBA00023014"/>
    </source>
</evidence>
<dbReference type="SUPFAM" id="SSF54292">
    <property type="entry name" value="2Fe-2S ferredoxin-like"/>
    <property type="match status" value="1"/>
</dbReference>
<accession>A0A915CID5</accession>
<dbReference type="InterPro" id="IPR036010">
    <property type="entry name" value="2Fe-2S_ferredoxin-like_sf"/>
</dbReference>
<keyword evidence="9" id="KW-0496">Mitochondrion</keyword>